<dbReference type="SUPFAM" id="SSF51735">
    <property type="entry name" value="NAD(P)-binding Rossmann-fold domains"/>
    <property type="match status" value="1"/>
</dbReference>
<comment type="caution">
    <text evidence="2">The sequence shown here is derived from an EMBL/GenBank/DDBJ whole genome shotgun (WGS) entry which is preliminary data.</text>
</comment>
<name>A0ABW3TLR2_9MICO</name>
<evidence type="ECO:0000313" key="2">
    <source>
        <dbReference type="EMBL" id="MFD1201616.1"/>
    </source>
</evidence>
<proteinExistence type="predicted"/>
<dbReference type="InterPro" id="IPR002347">
    <property type="entry name" value="SDR_fam"/>
</dbReference>
<gene>
    <name evidence="2" type="ORF">ACFQ3U_06910</name>
</gene>
<dbReference type="Proteomes" id="UP001597181">
    <property type="component" value="Unassembled WGS sequence"/>
</dbReference>
<organism evidence="2 3">
    <name type="scientific">Leucobacter albus</name>
    <dbReference type="NCBI Taxonomy" id="272210"/>
    <lineage>
        <taxon>Bacteria</taxon>
        <taxon>Bacillati</taxon>
        <taxon>Actinomycetota</taxon>
        <taxon>Actinomycetes</taxon>
        <taxon>Micrococcales</taxon>
        <taxon>Microbacteriaceae</taxon>
        <taxon>Leucobacter</taxon>
    </lineage>
</organism>
<protein>
    <submittedName>
        <fullName evidence="2">SDR family NAD(P)-dependent oxidoreductase</fullName>
    </submittedName>
</protein>
<reference evidence="3" key="1">
    <citation type="journal article" date="2019" name="Int. J. Syst. Evol. Microbiol.">
        <title>The Global Catalogue of Microorganisms (GCM) 10K type strain sequencing project: providing services to taxonomists for standard genome sequencing and annotation.</title>
        <authorList>
            <consortium name="The Broad Institute Genomics Platform"/>
            <consortium name="The Broad Institute Genome Sequencing Center for Infectious Disease"/>
            <person name="Wu L."/>
            <person name="Ma J."/>
        </authorList>
    </citation>
    <scope>NUCLEOTIDE SEQUENCE [LARGE SCALE GENOMIC DNA]</scope>
    <source>
        <strain evidence="3">CCUG 50213</strain>
    </source>
</reference>
<dbReference type="PRINTS" id="PR00081">
    <property type="entry name" value="GDHRDH"/>
</dbReference>
<dbReference type="PANTHER" id="PTHR43157">
    <property type="entry name" value="PHOSPHATIDYLINOSITOL-GLYCAN BIOSYNTHESIS CLASS F PROTEIN-RELATED"/>
    <property type="match status" value="1"/>
</dbReference>
<sequence length="280" mass="29920">MRSTKTRTVVLTGGSDGIGAAAAHQLAGPNTRLILVGRSPEKTREVATATRSEFHVTDFTRLDEVRELAERLNSQCDRIDVLANNAGGMFSGPIATGDGFERTFQVNHLAPYLLTNLLRKRLIASSASVVLTASVGARLFGNIDLDDLNGWESFSANRAYGNGKLANILFAKSLHAHLHAAGLSSVAFHPGLIRSNFASATDSYFQAIYHGALKSVLSSPSAGGARLRFFIDGEPGHGWASGTYYSAPGRVGRTHRQAADAGLTERHWQLSAAMLGVDWG</sequence>
<dbReference type="RefSeq" id="WP_343957888.1">
    <property type="nucleotide sequence ID" value="NZ_BAAAKZ010000002.1"/>
</dbReference>
<dbReference type="Gene3D" id="3.40.50.720">
    <property type="entry name" value="NAD(P)-binding Rossmann-like Domain"/>
    <property type="match status" value="1"/>
</dbReference>
<accession>A0ABW3TLR2</accession>
<evidence type="ECO:0000256" key="1">
    <source>
        <dbReference type="ARBA" id="ARBA00023002"/>
    </source>
</evidence>
<evidence type="ECO:0000313" key="3">
    <source>
        <dbReference type="Proteomes" id="UP001597181"/>
    </source>
</evidence>
<dbReference type="EMBL" id="JBHTLY010000002">
    <property type="protein sequence ID" value="MFD1201616.1"/>
    <property type="molecule type" value="Genomic_DNA"/>
</dbReference>
<keyword evidence="3" id="KW-1185">Reference proteome</keyword>
<dbReference type="PANTHER" id="PTHR43157:SF31">
    <property type="entry name" value="PHOSPHATIDYLINOSITOL-GLYCAN BIOSYNTHESIS CLASS F PROTEIN"/>
    <property type="match status" value="1"/>
</dbReference>
<dbReference type="InterPro" id="IPR036291">
    <property type="entry name" value="NAD(P)-bd_dom_sf"/>
</dbReference>
<dbReference type="Pfam" id="PF00106">
    <property type="entry name" value="adh_short"/>
    <property type="match status" value="1"/>
</dbReference>
<keyword evidence="1" id="KW-0560">Oxidoreductase</keyword>